<proteinExistence type="evidence at transcript level"/>
<dbReference type="Pfam" id="PF00171">
    <property type="entry name" value="Aldedh"/>
    <property type="match status" value="1"/>
</dbReference>
<dbReference type="PANTHER" id="PTHR43570:SF16">
    <property type="entry name" value="ALDEHYDE DEHYDROGENASE TYPE III, ISOFORM Q"/>
    <property type="match status" value="1"/>
</dbReference>
<comment type="similarity">
    <text evidence="1 4 7">Belongs to the aldehyde dehydrogenase family.</text>
</comment>
<evidence type="ECO:0000259" key="9">
    <source>
        <dbReference type="Pfam" id="PF00171"/>
    </source>
</evidence>
<evidence type="ECO:0000256" key="7">
    <source>
        <dbReference type="RuleBase" id="RU003345"/>
    </source>
</evidence>
<dbReference type="OrthoDB" id="440325at2759"/>
<organism evidence="10">
    <name type="scientific">Dendroctonus ponderosae</name>
    <name type="common">Mountain pine beetle</name>
    <dbReference type="NCBI Taxonomy" id="77166"/>
    <lineage>
        <taxon>Eukaryota</taxon>
        <taxon>Metazoa</taxon>
        <taxon>Ecdysozoa</taxon>
        <taxon>Arthropoda</taxon>
        <taxon>Hexapoda</taxon>
        <taxon>Insecta</taxon>
        <taxon>Pterygota</taxon>
        <taxon>Neoptera</taxon>
        <taxon>Endopterygota</taxon>
        <taxon>Coleoptera</taxon>
        <taxon>Polyphaga</taxon>
        <taxon>Cucujiformia</taxon>
        <taxon>Curculionidae</taxon>
        <taxon>Scolytinae</taxon>
        <taxon>Dendroctonus</taxon>
    </lineage>
</organism>
<dbReference type="GO" id="GO:0005737">
    <property type="term" value="C:cytoplasm"/>
    <property type="evidence" value="ECO:0007669"/>
    <property type="project" value="TreeGrafter"/>
</dbReference>
<evidence type="ECO:0000256" key="8">
    <source>
        <dbReference type="SAM" id="Phobius"/>
    </source>
</evidence>
<name>J3JWK2_DENPD</name>
<dbReference type="SUPFAM" id="SSF53720">
    <property type="entry name" value="ALDH-like"/>
    <property type="match status" value="1"/>
</dbReference>
<dbReference type="HOGENOM" id="CLU_005391_3_1_1"/>
<dbReference type="PANTHER" id="PTHR43570">
    <property type="entry name" value="ALDEHYDE DEHYDROGENASE"/>
    <property type="match status" value="1"/>
</dbReference>
<dbReference type="GO" id="GO:0004029">
    <property type="term" value="F:aldehyde dehydrogenase (NAD+) activity"/>
    <property type="evidence" value="ECO:0007669"/>
    <property type="project" value="TreeGrafter"/>
</dbReference>
<dbReference type="Gene3D" id="3.40.605.10">
    <property type="entry name" value="Aldehyde Dehydrogenase, Chain A, domain 1"/>
    <property type="match status" value="1"/>
</dbReference>
<dbReference type="PIRSF" id="PIRSF036492">
    <property type="entry name" value="ALDH"/>
    <property type="match status" value="1"/>
</dbReference>
<keyword evidence="2 4" id="KW-0560">Oxidoreductase</keyword>
<accession>J3JWK2</accession>
<sequence>MTDGEFILPRVQYSHNGSNHVSVIDMETSNNFEKHSASDVVSQARTAFNSGKTKPYEFRLGHLKNLRLFLVENGPVICKALHDDLRKPEQESYILEINFVIVEIDYAIKHLKEWMKPEVPEKPLLNFFDKIKVYSDPLGVVLVMGAWNYPVNLTLSPLVGAIAAGNCCVIKPSDQSTHTSQIMHDLLPKYLDKDCYPVYLGGIPETTDLLKERFDYIFYTGSTTVGKIIHKAAANHLTPCTLELGGKSPTFIDSTADIEMATKRIIWGKFTNCGQTCVAPDYILCTQEVEEKFLKCAEKCIHEFYGNSIKQSENLGRMVNERSFIRVCNLLKNQKLALGGNVDAGELYISPTILVDVKPNSDVMNEEIFGPVLPIVRVKDAEDAVKFINERDKPLALYIFTKSQKTKDLFIENTSSGGVCINDVLMHITVDSLPFGGVGSSGMGSYHGKKSFDTFVHKKSVLLRSFNPIGETAQSPRYPPYSEKNTKLLKFATTMLSRSINFTRMFSYVVVFALGAGITVGGFYVTKHFEQKE</sequence>
<dbReference type="InterPro" id="IPR012394">
    <property type="entry name" value="Aldehyde_DH_NAD(P)"/>
</dbReference>
<keyword evidence="8" id="KW-1133">Transmembrane helix</keyword>
<dbReference type="InterPro" id="IPR015590">
    <property type="entry name" value="Aldehyde_DH_dom"/>
</dbReference>
<keyword evidence="8" id="KW-0812">Transmembrane</keyword>
<protein>
    <recommendedName>
        <fullName evidence="4">Aldehyde dehydrogenase</fullName>
    </recommendedName>
</protein>
<evidence type="ECO:0000256" key="4">
    <source>
        <dbReference type="PIRNR" id="PIRNR036492"/>
    </source>
</evidence>
<evidence type="ECO:0000256" key="3">
    <source>
        <dbReference type="ARBA" id="ARBA00023027"/>
    </source>
</evidence>
<evidence type="ECO:0000256" key="5">
    <source>
        <dbReference type="PIRSR" id="PIRSR036492-1"/>
    </source>
</evidence>
<evidence type="ECO:0000313" key="10">
    <source>
        <dbReference type="EMBL" id="AEE62582.1"/>
    </source>
</evidence>
<keyword evidence="3" id="KW-0520">NAD</keyword>
<feature type="domain" description="Aldehyde dehydrogenase" evidence="9">
    <location>
        <begin position="32"/>
        <end position="461"/>
    </location>
</feature>
<dbReference type="EMBL" id="BT127620">
    <property type="protein sequence ID" value="AEE62582.1"/>
    <property type="molecule type" value="mRNA"/>
</dbReference>
<dbReference type="PROSITE" id="PS00687">
    <property type="entry name" value="ALDEHYDE_DEHYDR_GLU"/>
    <property type="match status" value="1"/>
</dbReference>
<evidence type="ECO:0000256" key="2">
    <source>
        <dbReference type="ARBA" id="ARBA00023002"/>
    </source>
</evidence>
<dbReference type="AlphaFoldDB" id="J3JWK2"/>
<feature type="active site" evidence="5 6">
    <location>
        <position position="243"/>
    </location>
</feature>
<dbReference type="InterPro" id="IPR016163">
    <property type="entry name" value="Ald_DH_C"/>
</dbReference>
<dbReference type="InterPro" id="IPR016160">
    <property type="entry name" value="Ald_DH_CS_CYS"/>
</dbReference>
<dbReference type="Gene3D" id="3.40.309.10">
    <property type="entry name" value="Aldehyde Dehydrogenase, Chain A, domain 2"/>
    <property type="match status" value="1"/>
</dbReference>
<feature type="transmembrane region" description="Helical" evidence="8">
    <location>
        <begin position="505"/>
        <end position="525"/>
    </location>
</feature>
<evidence type="ECO:0000256" key="6">
    <source>
        <dbReference type="PROSITE-ProRule" id="PRU10007"/>
    </source>
</evidence>
<dbReference type="FunFam" id="3.40.605.10:FF:000004">
    <property type="entry name" value="Aldehyde dehydrogenase"/>
    <property type="match status" value="1"/>
</dbReference>
<feature type="active site" evidence="5">
    <location>
        <position position="277"/>
    </location>
</feature>
<dbReference type="FunFam" id="3.40.309.10:FF:000003">
    <property type="entry name" value="Aldehyde dehydrogenase"/>
    <property type="match status" value="1"/>
</dbReference>
<reference evidence="10" key="1">
    <citation type="journal article" date="2012" name="Insect Biochem. Mol. Biol.">
        <title>Transcriptome and full-length cDNA resources for the mountain pine beetle, Dendroctonus ponderosae Hopkins, a major insect pest of pine forests.</title>
        <authorList>
            <person name="Keeling C.I."/>
            <person name="Henderson H."/>
            <person name="Li M."/>
            <person name="Yuen M."/>
            <person name="Clark E.L."/>
            <person name="Fraser J.D."/>
            <person name="Huber D.P."/>
            <person name="Liao N.Y."/>
            <person name="Roderick Docking T."/>
            <person name="Birol I."/>
            <person name="Chan S.K."/>
            <person name="Taylor G.A."/>
            <person name="Palmquist D."/>
            <person name="Jones S.J."/>
            <person name="Bohlmann J."/>
        </authorList>
    </citation>
    <scope>NUCLEOTIDE SEQUENCE</scope>
    <source>
        <tissue evidence="10">Larvae</tissue>
    </source>
</reference>
<evidence type="ECO:0000256" key="1">
    <source>
        <dbReference type="ARBA" id="ARBA00009986"/>
    </source>
</evidence>
<dbReference type="InterPro" id="IPR016162">
    <property type="entry name" value="Ald_DH_N"/>
</dbReference>
<dbReference type="PROSITE" id="PS00070">
    <property type="entry name" value="ALDEHYDE_DEHYDR_CYS"/>
    <property type="match status" value="1"/>
</dbReference>
<dbReference type="GO" id="GO:0006081">
    <property type="term" value="P:aldehyde metabolic process"/>
    <property type="evidence" value="ECO:0007669"/>
    <property type="project" value="InterPro"/>
</dbReference>
<dbReference type="InterPro" id="IPR016161">
    <property type="entry name" value="Ald_DH/histidinol_DH"/>
</dbReference>
<keyword evidence="8" id="KW-0472">Membrane</keyword>
<dbReference type="InterPro" id="IPR029510">
    <property type="entry name" value="Ald_DH_CS_GLU"/>
</dbReference>